<dbReference type="SUPFAM" id="SSF109604">
    <property type="entry name" value="HD-domain/PDEase-like"/>
    <property type="match status" value="1"/>
</dbReference>
<dbReference type="Gene3D" id="6.10.340.10">
    <property type="match status" value="1"/>
</dbReference>
<keyword evidence="3 6" id="KW-0812">Transmembrane</keyword>
<keyword evidence="10" id="KW-1185">Reference proteome</keyword>
<protein>
    <submittedName>
        <fullName evidence="9">Metal dependent phosphohydrolase</fullName>
    </submittedName>
</protein>
<dbReference type="InterPro" id="IPR029151">
    <property type="entry name" value="Sensor-like_sf"/>
</dbReference>
<proteinExistence type="predicted"/>
<evidence type="ECO:0000313" key="9">
    <source>
        <dbReference type="EMBL" id="ADG93270.1"/>
    </source>
</evidence>
<evidence type="ECO:0000256" key="2">
    <source>
        <dbReference type="ARBA" id="ARBA00022475"/>
    </source>
</evidence>
<evidence type="ECO:0000256" key="4">
    <source>
        <dbReference type="ARBA" id="ARBA00022989"/>
    </source>
</evidence>
<dbReference type="EMBL" id="CP001999">
    <property type="protein sequence ID" value="ADG93270.1"/>
    <property type="molecule type" value="Genomic_DNA"/>
</dbReference>
<dbReference type="Gene3D" id="1.10.3210.10">
    <property type="entry name" value="Hypothetical protein af1432"/>
    <property type="match status" value="1"/>
</dbReference>
<dbReference type="SUPFAM" id="SSF103190">
    <property type="entry name" value="Sensory domain-like"/>
    <property type="match status" value="1"/>
</dbReference>
<organism evidence="9 10">
    <name type="scientific">Arcobacter nitrofigilis (strain ATCC 33309 / DSM 7299 / CCUG 15893 / LMG 7604 / NCTC 12251 / CI)</name>
    <name type="common">Campylobacter nitrofigilis</name>
    <dbReference type="NCBI Taxonomy" id="572480"/>
    <lineage>
        <taxon>Bacteria</taxon>
        <taxon>Pseudomonadati</taxon>
        <taxon>Campylobacterota</taxon>
        <taxon>Epsilonproteobacteria</taxon>
        <taxon>Campylobacterales</taxon>
        <taxon>Arcobacteraceae</taxon>
        <taxon>Arcobacter</taxon>
    </lineage>
</organism>
<keyword evidence="4 6" id="KW-1133">Transmembrane helix</keyword>
<dbReference type="InterPro" id="IPR033479">
    <property type="entry name" value="dCache_1"/>
</dbReference>
<name>D5UZQ1_ARCNC</name>
<keyword evidence="5 6" id="KW-0472">Membrane</keyword>
<accession>D5UZQ1</accession>
<dbReference type="CDD" id="cd00077">
    <property type="entry name" value="HDc"/>
    <property type="match status" value="1"/>
</dbReference>
<evidence type="ECO:0000256" key="6">
    <source>
        <dbReference type="SAM" id="Phobius"/>
    </source>
</evidence>
<dbReference type="SMART" id="SM00471">
    <property type="entry name" value="HDc"/>
    <property type="match status" value="1"/>
</dbReference>
<dbReference type="GO" id="GO:0005886">
    <property type="term" value="C:plasma membrane"/>
    <property type="evidence" value="ECO:0007669"/>
    <property type="project" value="UniProtKB-SubCell"/>
</dbReference>
<dbReference type="CDD" id="cd12913">
    <property type="entry name" value="PDC1_MCP_like"/>
    <property type="match status" value="1"/>
</dbReference>
<dbReference type="AlphaFoldDB" id="D5UZQ1"/>
<dbReference type="InterPro" id="IPR003660">
    <property type="entry name" value="HAMP_dom"/>
</dbReference>
<dbReference type="Gene3D" id="3.30.450.20">
    <property type="entry name" value="PAS domain"/>
    <property type="match status" value="1"/>
</dbReference>
<dbReference type="Pfam" id="PF13487">
    <property type="entry name" value="HD_5"/>
    <property type="match status" value="1"/>
</dbReference>
<dbReference type="STRING" id="572480.Arnit_1616"/>
<sequence length="602" mass="68982" precursor="true">MKLSLKTLLIISFSLVIVISISIISMMTYYSMKANMSAQSYKIMQNISDFAIDKSKTYMNVATDASHLTRNLENKNVISITNQKELVNYFYEQMAINQYFSGLYYASTDGSFLMLLKDATGYLKKDISFNDNGKREVKISYNDKNMKLINEQTLDKDKFDPRIRAWYVNAVQHKKSTWTEPYIFYTSKKTGITISTPIYSENNVLLGVIGIDIETESLSSFINNLKIGDNGRVFLVNKALKILSLPVEKNKIRTMDSLRENSIIKLAYNELKKQTDVKSIKKEYFLTFKNGNKNYQAMFLPFKIGELEWTVGMYVLEDDFLGILKDNNIFNILLIIIVGLISLFISIKISNYISNPILKLRDMTKKIELLNLNESDVNPNPIKEINELITSFNKMKINLKESYLDTLYRLAVASEYKDNDTAEHISRIGLYSEAIARKVGLSEDEIYILKHASAMHDIGKLGIPDRVLLKPGKLNEEERKIIETHPAIGASILKNPTSNIMQMGRDISLYHHEKWDGTGYPKGLKGEEIPLFARIVSIVDVFDALMSKRCYKEAFDENKSRKIIEEGKGTFFDPKVVDAFEECFEELVNISKTNSLKPKYKT</sequence>
<dbReference type="eggNOG" id="COG3437">
    <property type="taxonomic scope" value="Bacteria"/>
</dbReference>
<evidence type="ECO:0000256" key="5">
    <source>
        <dbReference type="ARBA" id="ARBA00023136"/>
    </source>
</evidence>
<dbReference type="PROSITE" id="PS50885">
    <property type="entry name" value="HAMP"/>
    <property type="match status" value="1"/>
</dbReference>
<feature type="transmembrane region" description="Helical" evidence="6">
    <location>
        <begin position="329"/>
        <end position="353"/>
    </location>
</feature>
<dbReference type="InterPro" id="IPR037522">
    <property type="entry name" value="HD_GYP_dom"/>
</dbReference>
<evidence type="ECO:0000256" key="3">
    <source>
        <dbReference type="ARBA" id="ARBA00022692"/>
    </source>
</evidence>
<keyword evidence="9" id="KW-0378">Hydrolase</keyword>
<dbReference type="Pfam" id="PF02743">
    <property type="entry name" value="dCache_1"/>
    <property type="match status" value="1"/>
</dbReference>
<keyword evidence="2" id="KW-1003">Cell membrane</keyword>
<dbReference type="KEGG" id="ant:Arnit_1616"/>
<dbReference type="InterPro" id="IPR003607">
    <property type="entry name" value="HD/PDEase_dom"/>
</dbReference>
<dbReference type="PANTHER" id="PTHR45228">
    <property type="entry name" value="CYCLIC DI-GMP PHOSPHODIESTERASE TM_0186-RELATED"/>
    <property type="match status" value="1"/>
</dbReference>
<reference evidence="9 10" key="1">
    <citation type="journal article" date="2010" name="Stand. Genomic Sci.">
        <title>Complete genome sequence of Arcobacter nitrofigilis type strain (CI).</title>
        <authorList>
            <person name="Pati A."/>
            <person name="Gronow S."/>
            <person name="Lapidus A."/>
            <person name="Copeland A."/>
            <person name="Glavina Del Rio T."/>
            <person name="Nolan M."/>
            <person name="Lucas S."/>
            <person name="Tice H."/>
            <person name="Cheng J.F."/>
            <person name="Han C."/>
            <person name="Chertkov O."/>
            <person name="Bruce D."/>
            <person name="Tapia R."/>
            <person name="Goodwin L."/>
            <person name="Pitluck S."/>
            <person name="Liolios K."/>
            <person name="Ivanova N."/>
            <person name="Mavromatis K."/>
            <person name="Chen A."/>
            <person name="Palaniappan K."/>
            <person name="Land M."/>
            <person name="Hauser L."/>
            <person name="Chang Y.J."/>
            <person name="Jeffries C.D."/>
            <person name="Detter J.C."/>
            <person name="Rohde M."/>
            <person name="Goker M."/>
            <person name="Bristow J."/>
            <person name="Eisen J.A."/>
            <person name="Markowitz V."/>
            <person name="Hugenholtz P."/>
            <person name="Klenk H.P."/>
            <person name="Kyrpides N.C."/>
        </authorList>
    </citation>
    <scope>NUCLEOTIDE SEQUENCE [LARGE SCALE GENOMIC DNA]</scope>
    <source>
        <strain evidence="10">ATCC 33309 / DSM 7299 / CCUG 15893 / LMG 7604 / NCTC 12251 / CI</strain>
    </source>
</reference>
<comment type="subcellular location">
    <subcellularLocation>
        <location evidence="1">Cell membrane</location>
        <topology evidence="1">Multi-pass membrane protein</topology>
    </subcellularLocation>
</comment>
<feature type="transmembrane region" description="Helical" evidence="6">
    <location>
        <begin position="7"/>
        <end position="30"/>
    </location>
</feature>
<evidence type="ECO:0000256" key="1">
    <source>
        <dbReference type="ARBA" id="ARBA00004651"/>
    </source>
</evidence>
<dbReference type="HOGENOM" id="CLU_430108_0_0_7"/>
<dbReference type="GO" id="GO:0016787">
    <property type="term" value="F:hydrolase activity"/>
    <property type="evidence" value="ECO:0007669"/>
    <property type="project" value="UniProtKB-KW"/>
</dbReference>
<dbReference type="GO" id="GO:0007165">
    <property type="term" value="P:signal transduction"/>
    <property type="evidence" value="ECO:0007669"/>
    <property type="project" value="InterPro"/>
</dbReference>
<dbReference type="CDD" id="cd06225">
    <property type="entry name" value="HAMP"/>
    <property type="match status" value="1"/>
</dbReference>
<evidence type="ECO:0000313" key="10">
    <source>
        <dbReference type="Proteomes" id="UP000000939"/>
    </source>
</evidence>
<dbReference type="Proteomes" id="UP000000939">
    <property type="component" value="Chromosome"/>
</dbReference>
<feature type="domain" description="HAMP" evidence="7">
    <location>
        <begin position="351"/>
        <end position="404"/>
    </location>
</feature>
<evidence type="ECO:0000259" key="7">
    <source>
        <dbReference type="PROSITE" id="PS50885"/>
    </source>
</evidence>
<dbReference type="PROSITE" id="PS51832">
    <property type="entry name" value="HD_GYP"/>
    <property type="match status" value="1"/>
</dbReference>
<dbReference type="InterPro" id="IPR052020">
    <property type="entry name" value="Cyclic_di-GMP/3'3'-cGAMP_PDE"/>
</dbReference>
<feature type="domain" description="HD-GYP" evidence="8">
    <location>
        <begin position="399"/>
        <end position="596"/>
    </location>
</feature>
<dbReference type="RefSeq" id="WP_013135415.1">
    <property type="nucleotide sequence ID" value="NC_014166.1"/>
</dbReference>
<gene>
    <name evidence="9" type="ordered locus">Arnit_1616</name>
</gene>
<evidence type="ECO:0000259" key="8">
    <source>
        <dbReference type="PROSITE" id="PS51832"/>
    </source>
</evidence>